<reference evidence="2 3" key="1">
    <citation type="submission" date="2020-02" db="EMBL/GenBank/DDBJ databases">
        <title>Draft genome sequence of Haematococcus lacustris strain NIES-144.</title>
        <authorList>
            <person name="Morimoto D."/>
            <person name="Nakagawa S."/>
            <person name="Yoshida T."/>
            <person name="Sawayama S."/>
        </authorList>
    </citation>
    <scope>NUCLEOTIDE SEQUENCE [LARGE SCALE GENOMIC DNA]</scope>
    <source>
        <strain evidence="2 3">NIES-144</strain>
    </source>
</reference>
<feature type="transmembrane region" description="Helical" evidence="1">
    <location>
        <begin position="36"/>
        <end position="63"/>
    </location>
</feature>
<evidence type="ECO:0000313" key="3">
    <source>
        <dbReference type="Proteomes" id="UP000485058"/>
    </source>
</evidence>
<keyword evidence="1" id="KW-1133">Transmembrane helix</keyword>
<name>A0A699ZYC8_HAELA</name>
<feature type="transmembrane region" description="Helical" evidence="1">
    <location>
        <begin position="12"/>
        <end position="30"/>
    </location>
</feature>
<sequence length="114" mass="11797">HVLASSKSLVTRWIVTTFVAASLLTLPWLLPLPPGLGVMASAACATAAIKACSAALVLVMGLVRRGWSSGAWQSVDRVVLCLGPWPVVHQLVAAGSPWSGWDGPLGEASSTTVH</sequence>
<dbReference type="AlphaFoldDB" id="A0A699ZYC8"/>
<keyword evidence="1" id="KW-0812">Transmembrane</keyword>
<organism evidence="2 3">
    <name type="scientific">Haematococcus lacustris</name>
    <name type="common">Green alga</name>
    <name type="synonym">Haematococcus pluvialis</name>
    <dbReference type="NCBI Taxonomy" id="44745"/>
    <lineage>
        <taxon>Eukaryota</taxon>
        <taxon>Viridiplantae</taxon>
        <taxon>Chlorophyta</taxon>
        <taxon>core chlorophytes</taxon>
        <taxon>Chlorophyceae</taxon>
        <taxon>CS clade</taxon>
        <taxon>Chlamydomonadales</taxon>
        <taxon>Haematococcaceae</taxon>
        <taxon>Haematococcus</taxon>
    </lineage>
</organism>
<proteinExistence type="predicted"/>
<evidence type="ECO:0000256" key="1">
    <source>
        <dbReference type="SAM" id="Phobius"/>
    </source>
</evidence>
<comment type="caution">
    <text evidence="2">The sequence shown here is derived from an EMBL/GenBank/DDBJ whole genome shotgun (WGS) entry which is preliminary data.</text>
</comment>
<keyword evidence="1" id="KW-0472">Membrane</keyword>
<gene>
    <name evidence="2" type="ORF">HaLaN_22522</name>
</gene>
<protein>
    <submittedName>
        <fullName evidence="2">Uncharacterized protein</fullName>
    </submittedName>
</protein>
<keyword evidence="3" id="KW-1185">Reference proteome</keyword>
<dbReference type="Proteomes" id="UP000485058">
    <property type="component" value="Unassembled WGS sequence"/>
</dbReference>
<dbReference type="EMBL" id="BLLF01002603">
    <property type="protein sequence ID" value="GFH24679.1"/>
    <property type="molecule type" value="Genomic_DNA"/>
</dbReference>
<feature type="non-terminal residue" evidence="2">
    <location>
        <position position="1"/>
    </location>
</feature>
<accession>A0A699ZYC8</accession>
<evidence type="ECO:0000313" key="2">
    <source>
        <dbReference type="EMBL" id="GFH24679.1"/>
    </source>
</evidence>
<feature type="non-terminal residue" evidence="2">
    <location>
        <position position="114"/>
    </location>
</feature>